<keyword evidence="1" id="KW-1133">Transmembrane helix</keyword>
<keyword evidence="3" id="KW-1185">Reference proteome</keyword>
<evidence type="ECO:0000256" key="1">
    <source>
        <dbReference type="SAM" id="Phobius"/>
    </source>
</evidence>
<feature type="transmembrane region" description="Helical" evidence="1">
    <location>
        <begin position="20"/>
        <end position="41"/>
    </location>
</feature>
<reference evidence="2 3" key="1">
    <citation type="submission" date="2019-06" db="EMBL/GenBank/DDBJ databases">
        <title>Sequencing the genomes of 1000 actinobacteria strains.</title>
        <authorList>
            <person name="Klenk H.-P."/>
        </authorList>
    </citation>
    <scope>NUCLEOTIDE SEQUENCE [LARGE SCALE GENOMIC DNA]</scope>
    <source>
        <strain evidence="2 3">DSM 45015</strain>
    </source>
</reference>
<proteinExistence type="predicted"/>
<dbReference type="RefSeq" id="WP_141924766.1">
    <property type="nucleotide sequence ID" value="NZ_VFQC01000001.1"/>
</dbReference>
<name>A0A543NNI9_9ACTN</name>
<dbReference type="EMBL" id="VFQC01000001">
    <property type="protein sequence ID" value="TQN33400.1"/>
    <property type="molecule type" value="Genomic_DNA"/>
</dbReference>
<dbReference type="OrthoDB" id="4223865at2"/>
<evidence type="ECO:0008006" key="4">
    <source>
        <dbReference type="Google" id="ProtNLM"/>
    </source>
</evidence>
<dbReference type="AlphaFoldDB" id="A0A543NNI9"/>
<evidence type="ECO:0000313" key="3">
    <source>
        <dbReference type="Proteomes" id="UP000317422"/>
    </source>
</evidence>
<evidence type="ECO:0000313" key="2">
    <source>
        <dbReference type="EMBL" id="TQN33400.1"/>
    </source>
</evidence>
<keyword evidence="1" id="KW-0472">Membrane</keyword>
<comment type="caution">
    <text evidence="2">The sequence shown here is derived from an EMBL/GenBank/DDBJ whole genome shotgun (WGS) entry which is preliminary data.</text>
</comment>
<sequence>MDSDGYYRIDNEARRGMVRLAWAQFAFGLLQVAAGVARIILVPLAWGGEAASGLSLVPHSAYTLCGLVLCAAGVLNRHLTLHAHTRLRPDGIMVHQLRERLIPWREVTGVRPRLRGRFQTVEVTLASGRSTTLPAPVSPATHPAPGFEPLLNTVHQWWWYYRPASRD</sequence>
<accession>A0A543NNI9</accession>
<dbReference type="Proteomes" id="UP000317422">
    <property type="component" value="Unassembled WGS sequence"/>
</dbReference>
<protein>
    <recommendedName>
        <fullName evidence="4">PH (Pleckstrin Homology) domain-containing protein</fullName>
    </recommendedName>
</protein>
<organism evidence="2 3">
    <name type="scientific">Haloactinospora alba</name>
    <dbReference type="NCBI Taxonomy" id="405555"/>
    <lineage>
        <taxon>Bacteria</taxon>
        <taxon>Bacillati</taxon>
        <taxon>Actinomycetota</taxon>
        <taxon>Actinomycetes</taxon>
        <taxon>Streptosporangiales</taxon>
        <taxon>Nocardiopsidaceae</taxon>
        <taxon>Haloactinospora</taxon>
    </lineage>
</organism>
<gene>
    <name evidence="2" type="ORF">FHX37_3415</name>
</gene>
<feature type="transmembrane region" description="Helical" evidence="1">
    <location>
        <begin position="61"/>
        <end position="79"/>
    </location>
</feature>
<keyword evidence="1" id="KW-0812">Transmembrane</keyword>